<comment type="subcellular location">
    <subcellularLocation>
        <location evidence="1">Membrane</location>
        <topology evidence="1">Multi-pass membrane protein</topology>
    </subcellularLocation>
</comment>
<feature type="transmembrane region" description="Helical" evidence="15">
    <location>
        <begin position="613"/>
        <end position="631"/>
    </location>
</feature>
<sequence length="912" mass="101641">MAAANLHELLFIIIFILPSLFLVSSNGQTRIGVVLDLGTRIGMEQKTAMEIAGREFNISLHFRDCSSSLAAGRSLLRAAAAAEELIRDEAAEAIVMGTDSWEETALVADVAGNGARIPVVSFAAAPPGDSRSSRLSSFLVRMGHGNTQQMRCVAALVKSYNWRRVVAVYQENAFGTDSSGELTLLSDALHEVGAEIEHRILLPLFLPSNSSNAVVQDELIKVIDSVQSRVFIVLRSSLPVAVDLFREAKKLGLVGMDAAWILTARVAEYLDSVDPSGLYSIEGALGIKTHRTESSTSFREFKAQFGRKFRLNYPDDHYSEPSFHALQAHDGISMIGRAIEKKTASQNKLLENILESKFTGLTGRIEFRDGGLVSPEENALRIVNVVGNGYKKLDFCGPPEMASGKLKLGGPVTWPGDLNRDPKGWGMPTDAKPMTIGVPGRTTFEKFVRVVNASDGEKKYEGFCIELFWKILDKLDYRLPYKFVPYNGTYEDLVDHVYNKTYDAIVGDITILADRWEKVEFTQPFAESGLSMIVPADSKKSAWMFMKPFTMEMWLVTGSILMYTAFIIWFLEHQSNPEFKGPLMNQMGTAILFTFSSLFFAHREKVYSNLTRLVLVVWLFVVLILNSSYTASLTSMLTVQRLKPNVTDIDWLKKNNLRVGCDGDSFVRNYLEKVLEFKADNIENVNNEYNYETQFDKNQISAAFLELPYQKVFINHYCKRFTATAQTFRFGGLGFVFQKGSPIAADVSKAILKLSEEGELKRLEEDWFSPSRECSGSTSDDNTESLSLQNFWGLYVLSGATSTVCLVVFLLHLLRKYRVCQEEEGHGDLSIWNKTAELAKYLYRGKAVVESAPPPTSADAGGEDWSVSSCICESPPPRTPDDPGIPESFHDNPDEIRIPAIELAQAVRHANM</sequence>
<dbReference type="Gene3D" id="3.40.190.10">
    <property type="entry name" value="Periplasmic binding protein-like II"/>
    <property type="match status" value="2"/>
</dbReference>
<keyword evidence="5" id="KW-0732">Signal</keyword>
<keyword evidence="7 13" id="KW-0406">Ion transport</keyword>
<comment type="caution">
    <text evidence="17">The sequence shown here is derived from an EMBL/GenBank/DDBJ whole genome shotgun (WGS) entry which is preliminary data.</text>
</comment>
<dbReference type="Gene3D" id="1.10.287.70">
    <property type="match status" value="1"/>
</dbReference>
<dbReference type="SUPFAM" id="SSF53822">
    <property type="entry name" value="Periplasmic binding protein-like I"/>
    <property type="match status" value="1"/>
</dbReference>
<evidence type="ECO:0000256" key="10">
    <source>
        <dbReference type="ARBA" id="ARBA00023180"/>
    </source>
</evidence>
<keyword evidence="12 13" id="KW-0407">Ion channel</keyword>
<evidence type="ECO:0000256" key="13">
    <source>
        <dbReference type="PIRNR" id="PIRNR037090"/>
    </source>
</evidence>
<dbReference type="SMART" id="SM00079">
    <property type="entry name" value="PBPe"/>
    <property type="match status" value="1"/>
</dbReference>
<dbReference type="Pfam" id="PF00060">
    <property type="entry name" value="Lig_chan"/>
    <property type="match status" value="1"/>
</dbReference>
<feature type="domain" description="Ionotropic glutamate receptor C-terminal" evidence="16">
    <location>
        <begin position="435"/>
        <end position="770"/>
    </location>
</feature>
<evidence type="ECO:0000256" key="1">
    <source>
        <dbReference type="ARBA" id="ARBA00004141"/>
    </source>
</evidence>
<dbReference type="InterPro" id="IPR017103">
    <property type="entry name" value="Iontropic_Glu_rcpt_pln"/>
</dbReference>
<keyword evidence="14" id="KW-1015">Disulfide bond</keyword>
<keyword evidence="8 13" id="KW-0472">Membrane</keyword>
<dbReference type="GO" id="GO:0015276">
    <property type="term" value="F:ligand-gated monoatomic ion channel activity"/>
    <property type="evidence" value="ECO:0007669"/>
    <property type="project" value="InterPro"/>
</dbReference>
<dbReference type="EMBL" id="CAMGYJ010000007">
    <property type="protein sequence ID" value="CAI0445067.1"/>
    <property type="molecule type" value="Genomic_DNA"/>
</dbReference>
<feature type="transmembrane region" description="Helical" evidence="15">
    <location>
        <begin position="792"/>
        <end position="814"/>
    </location>
</feature>
<evidence type="ECO:0000259" key="16">
    <source>
        <dbReference type="SMART" id="SM00079"/>
    </source>
</evidence>
<evidence type="ECO:0000256" key="7">
    <source>
        <dbReference type="ARBA" id="ARBA00023065"/>
    </source>
</evidence>
<keyword evidence="6 15" id="KW-1133">Transmembrane helix</keyword>
<dbReference type="Proteomes" id="UP001154282">
    <property type="component" value="Unassembled WGS sequence"/>
</dbReference>
<dbReference type="InterPro" id="IPR001828">
    <property type="entry name" value="ANF_lig-bd_rcpt"/>
</dbReference>
<evidence type="ECO:0000256" key="11">
    <source>
        <dbReference type="ARBA" id="ARBA00023286"/>
    </source>
</evidence>
<feature type="disulfide bond" evidence="14">
    <location>
        <begin position="718"/>
        <end position="774"/>
    </location>
</feature>
<name>A0AAV0MFP1_9ROSI</name>
<evidence type="ECO:0000256" key="8">
    <source>
        <dbReference type="ARBA" id="ARBA00023136"/>
    </source>
</evidence>
<keyword evidence="3 13" id="KW-0813">Transport</keyword>
<evidence type="ECO:0000256" key="12">
    <source>
        <dbReference type="ARBA" id="ARBA00023303"/>
    </source>
</evidence>
<evidence type="ECO:0000256" key="6">
    <source>
        <dbReference type="ARBA" id="ARBA00022989"/>
    </source>
</evidence>
<evidence type="ECO:0000256" key="3">
    <source>
        <dbReference type="ARBA" id="ARBA00022448"/>
    </source>
</evidence>
<protein>
    <recommendedName>
        <fullName evidence="13">Glutamate receptor</fullName>
    </recommendedName>
</protein>
<proteinExistence type="inferred from homology"/>
<dbReference type="FunFam" id="3.40.190.10:FF:000054">
    <property type="entry name" value="Glutamate receptor"/>
    <property type="match status" value="1"/>
</dbReference>
<dbReference type="FunFam" id="1.10.287.70:FF:000172">
    <property type="entry name" value="Glutamate receptor"/>
    <property type="match status" value="1"/>
</dbReference>
<dbReference type="GO" id="GO:0016020">
    <property type="term" value="C:membrane"/>
    <property type="evidence" value="ECO:0007669"/>
    <property type="project" value="UniProtKB-SubCell"/>
</dbReference>
<evidence type="ECO:0000313" key="17">
    <source>
        <dbReference type="EMBL" id="CAI0445067.1"/>
    </source>
</evidence>
<keyword evidence="11 13" id="KW-1071">Ligand-gated ion channel</keyword>
<dbReference type="InterPro" id="IPR028082">
    <property type="entry name" value="Peripla_BP_I"/>
</dbReference>
<evidence type="ECO:0000256" key="15">
    <source>
        <dbReference type="SAM" id="Phobius"/>
    </source>
</evidence>
<dbReference type="Pfam" id="PF01094">
    <property type="entry name" value="ANF_receptor"/>
    <property type="match status" value="1"/>
</dbReference>
<evidence type="ECO:0000256" key="14">
    <source>
        <dbReference type="PIRSR" id="PIRSR037090-50"/>
    </source>
</evidence>
<dbReference type="InterPro" id="IPR015683">
    <property type="entry name" value="Ionotropic_Glu_rcpt"/>
</dbReference>
<keyword evidence="4 15" id="KW-0812">Transmembrane</keyword>
<evidence type="ECO:0000256" key="9">
    <source>
        <dbReference type="ARBA" id="ARBA00023170"/>
    </source>
</evidence>
<organism evidence="17 18">
    <name type="scientific">Linum tenue</name>
    <dbReference type="NCBI Taxonomy" id="586396"/>
    <lineage>
        <taxon>Eukaryota</taxon>
        <taxon>Viridiplantae</taxon>
        <taxon>Streptophyta</taxon>
        <taxon>Embryophyta</taxon>
        <taxon>Tracheophyta</taxon>
        <taxon>Spermatophyta</taxon>
        <taxon>Magnoliopsida</taxon>
        <taxon>eudicotyledons</taxon>
        <taxon>Gunneridae</taxon>
        <taxon>Pentapetalae</taxon>
        <taxon>rosids</taxon>
        <taxon>fabids</taxon>
        <taxon>Malpighiales</taxon>
        <taxon>Linaceae</taxon>
        <taxon>Linum</taxon>
    </lineage>
</organism>
<comment type="function">
    <text evidence="13">Glutamate-gated receptor that probably acts as non-selective cation channel.</text>
</comment>
<comment type="similarity">
    <text evidence="2 13">Belongs to the glutamate-gated ion channel (TC 1.A.10.1) family.</text>
</comment>
<keyword evidence="18" id="KW-1185">Reference proteome</keyword>
<dbReference type="FunFam" id="3.40.50.2300:FF:000188">
    <property type="entry name" value="Glutamate receptor"/>
    <property type="match status" value="1"/>
</dbReference>
<dbReference type="SUPFAM" id="SSF53850">
    <property type="entry name" value="Periplasmic binding protein-like II"/>
    <property type="match status" value="1"/>
</dbReference>
<evidence type="ECO:0000313" key="18">
    <source>
        <dbReference type="Proteomes" id="UP001154282"/>
    </source>
</evidence>
<feature type="transmembrane region" description="Helical" evidence="15">
    <location>
        <begin position="583"/>
        <end position="601"/>
    </location>
</feature>
<dbReference type="InterPro" id="IPR001320">
    <property type="entry name" value="Iontro_rcpt_C"/>
</dbReference>
<evidence type="ECO:0000256" key="4">
    <source>
        <dbReference type="ARBA" id="ARBA00022692"/>
    </source>
</evidence>
<dbReference type="Gene3D" id="3.40.50.2300">
    <property type="match status" value="1"/>
</dbReference>
<dbReference type="PANTHER" id="PTHR18966">
    <property type="entry name" value="IONOTROPIC GLUTAMATE RECEPTOR"/>
    <property type="match status" value="1"/>
</dbReference>
<reference evidence="17" key="1">
    <citation type="submission" date="2022-08" db="EMBL/GenBank/DDBJ databases">
        <authorList>
            <person name="Gutierrez-Valencia J."/>
        </authorList>
    </citation>
    <scope>NUCLEOTIDE SEQUENCE</scope>
</reference>
<accession>A0AAV0MFP1</accession>
<evidence type="ECO:0000256" key="5">
    <source>
        <dbReference type="ARBA" id="ARBA00022729"/>
    </source>
</evidence>
<dbReference type="Pfam" id="PF10613">
    <property type="entry name" value="Lig_chan-Glu_bd"/>
    <property type="match status" value="1"/>
</dbReference>
<dbReference type="InterPro" id="IPR019594">
    <property type="entry name" value="Glu/Gly-bd"/>
</dbReference>
<keyword evidence="10" id="KW-0325">Glycoprotein</keyword>
<feature type="transmembrane region" description="Helical" evidence="15">
    <location>
        <begin position="553"/>
        <end position="571"/>
    </location>
</feature>
<dbReference type="PIRSF" id="PIRSF037090">
    <property type="entry name" value="Iontro_Glu-like_rcpt_pln"/>
    <property type="match status" value="1"/>
</dbReference>
<evidence type="ECO:0000256" key="2">
    <source>
        <dbReference type="ARBA" id="ARBA00008685"/>
    </source>
</evidence>
<dbReference type="CDD" id="cd13686">
    <property type="entry name" value="GluR_Plant"/>
    <property type="match status" value="1"/>
</dbReference>
<dbReference type="AlphaFoldDB" id="A0AAV0MFP1"/>
<keyword evidence="9 13" id="KW-0675">Receptor</keyword>
<feature type="transmembrane region" description="Helical" evidence="15">
    <location>
        <begin position="6"/>
        <end position="23"/>
    </location>
</feature>
<gene>
    <name evidence="17" type="ORF">LITE_LOCUS28395</name>
</gene>